<dbReference type="Proteomes" id="UP000243063">
    <property type="component" value="Chromosome I"/>
</dbReference>
<gene>
    <name evidence="2" type="ORF">SAMN05216580_1139</name>
</gene>
<feature type="chain" id="PRO_5009273858" description="Lipoprotein" evidence="1">
    <location>
        <begin position="29"/>
        <end position="135"/>
    </location>
</feature>
<evidence type="ECO:0000313" key="3">
    <source>
        <dbReference type="Proteomes" id="UP000243063"/>
    </source>
</evidence>
<evidence type="ECO:0008006" key="4">
    <source>
        <dbReference type="Google" id="ProtNLM"/>
    </source>
</evidence>
<organism evidence="2 3">
    <name type="scientific">Geopseudomonas guangdongensis</name>
    <dbReference type="NCBI Taxonomy" id="1245526"/>
    <lineage>
        <taxon>Bacteria</taxon>
        <taxon>Pseudomonadati</taxon>
        <taxon>Pseudomonadota</taxon>
        <taxon>Gammaproteobacteria</taxon>
        <taxon>Pseudomonadales</taxon>
        <taxon>Pseudomonadaceae</taxon>
        <taxon>Geopseudomonas</taxon>
    </lineage>
</organism>
<evidence type="ECO:0000256" key="1">
    <source>
        <dbReference type="SAM" id="SignalP"/>
    </source>
</evidence>
<name>A0A1H2FCR8_9GAMM</name>
<dbReference type="EMBL" id="LT629780">
    <property type="protein sequence ID" value="SDU05075.1"/>
    <property type="molecule type" value="Genomic_DNA"/>
</dbReference>
<keyword evidence="3" id="KW-1185">Reference proteome</keyword>
<dbReference type="AlphaFoldDB" id="A0A1H2FCR8"/>
<accession>A0A1H2FCR8</accession>
<dbReference type="PROSITE" id="PS51257">
    <property type="entry name" value="PROKAR_LIPOPROTEIN"/>
    <property type="match status" value="1"/>
</dbReference>
<reference evidence="3" key="1">
    <citation type="submission" date="2016-10" db="EMBL/GenBank/DDBJ databases">
        <authorList>
            <person name="Varghese N."/>
            <person name="Submissions S."/>
        </authorList>
    </citation>
    <scope>NUCLEOTIDE SEQUENCE [LARGE SCALE GENOMIC DNA]</scope>
    <source>
        <strain evidence="3">CCTCC 2012022</strain>
    </source>
</reference>
<keyword evidence="1" id="KW-0732">Signal</keyword>
<dbReference type="RefSeq" id="WP_090212791.1">
    <property type="nucleotide sequence ID" value="NZ_LT629780.1"/>
</dbReference>
<sequence length="135" mass="14312">MPFMSRPTPALLLAALLLGGCADEQAPAAIPRADGHYVRVVELADGQRSVLEAHVVRNGQARFVAAELDAKQRIKAHFPLARNAVVEMGSCGAVLWTPPANVLNPREWMAVRAGGAADCPIPLHASSWTVLGTGR</sequence>
<proteinExistence type="predicted"/>
<protein>
    <recommendedName>
        <fullName evidence="4">Lipoprotein</fullName>
    </recommendedName>
</protein>
<evidence type="ECO:0000313" key="2">
    <source>
        <dbReference type="EMBL" id="SDU05075.1"/>
    </source>
</evidence>
<feature type="signal peptide" evidence="1">
    <location>
        <begin position="1"/>
        <end position="28"/>
    </location>
</feature>